<evidence type="ECO:0000259" key="14">
    <source>
        <dbReference type="Pfam" id="PF12705"/>
    </source>
</evidence>
<keyword evidence="10" id="KW-0408">Iron</keyword>
<evidence type="ECO:0000256" key="7">
    <source>
        <dbReference type="ARBA" id="ARBA00022806"/>
    </source>
</evidence>
<evidence type="ECO:0000256" key="4">
    <source>
        <dbReference type="ARBA" id="ARBA00022741"/>
    </source>
</evidence>
<dbReference type="InterPro" id="IPR027417">
    <property type="entry name" value="P-loop_NTPase"/>
</dbReference>
<evidence type="ECO:0000256" key="5">
    <source>
        <dbReference type="ARBA" id="ARBA00022763"/>
    </source>
</evidence>
<comment type="caution">
    <text evidence="16">The sequence shown here is derived from an EMBL/GenBank/DDBJ whole genome shotgun (WGS) entry which is preliminary data.</text>
</comment>
<evidence type="ECO:0000256" key="9">
    <source>
        <dbReference type="ARBA" id="ARBA00022840"/>
    </source>
</evidence>
<evidence type="ECO:0000256" key="10">
    <source>
        <dbReference type="ARBA" id="ARBA00023004"/>
    </source>
</evidence>
<dbReference type="EMBL" id="JYGE01000004">
    <property type="protein sequence ID" value="PSJ31436.1"/>
    <property type="molecule type" value="Genomic_DNA"/>
</dbReference>
<evidence type="ECO:0000256" key="1">
    <source>
        <dbReference type="ARBA" id="ARBA00022485"/>
    </source>
</evidence>
<dbReference type="RefSeq" id="WP_106776899.1">
    <property type="nucleotide sequence ID" value="NZ_JYGE01000004.1"/>
</dbReference>
<evidence type="ECO:0000256" key="2">
    <source>
        <dbReference type="ARBA" id="ARBA00022722"/>
    </source>
</evidence>
<keyword evidence="17" id="KW-1185">Reference proteome</keyword>
<keyword evidence="2" id="KW-0540">Nuclease</keyword>
<keyword evidence="13" id="KW-0234">DNA repair</keyword>
<keyword evidence="8" id="KW-0269">Exonuclease</keyword>
<dbReference type="GO" id="GO:0046872">
    <property type="term" value="F:metal ion binding"/>
    <property type="evidence" value="ECO:0007669"/>
    <property type="project" value="UniProtKB-KW"/>
</dbReference>
<accession>A0A2P7Q0F0</accession>
<sequence length="1190" mass="139254">MGVSFITGRMGCNKTDKILDLCFEEAKKESQKPIYILVPEKYTYEMEKKISQRFLKDSDPYFRIRVVSFTTLGNIVYSSVGGLTERKISKTARAMLIYKAIDSVSNELITFKAKGSGIGLVPKIMDMIIEFKQNDMSVDEIYEMANSSEDESLRHKLNDLAKVYESYESYLLDNYFDTEDNLEFFSKKLDDYKDLSGATIFVDEFTGFTPIQYLVIEKLILYSKDIYFSLMTDLKNFNSRTGVFSKTNITFMKINEICQKYSIKRERDIYIKECDYYDNPILRHLEENINEFNPPKYTESLALDDKSKDGLKFNTNPLRIIEFKNAHLEVEHIASEINRLVRDEDYRYSEITIAMRDLDQYSYLIKSIFEDYKIAYFLDEKIAAKNNPIIILVLSILEMKQKNYSYESMFRYLKSGLTPLSNIEISMLENYVLANGIKGKRWFDDVWDYPIKHNLEDNNPNEKEEDEYLETINKIKDKLMRPVEILHNKLKGRNTVSEICRYLYEFTIDIELPEKIVALIEKFKEEENLYKVKEYSQVWSIFTDMLDEMVEFLADEKIGLERFINLMEAEFDEFELGIIPPARDQVFVTTVDRMKNPDMKILYLIGVGDGVFPQDISDDNMLTENDREKLLKQGIKFDTDILSRAYDEQFLVYKALSISMSRLIVSYPIADFEGKSMRPSPLIKKLKKMFPNIKLELVDNEKVDESFDKVVENISAKERLFDDLISNLREIKNTEKKKEIDNCWRSVYRYFKDNDDYKLKIKMIDKALNYENAAERMSKELANEIYGAGMFSISKLENYVSCPFSYFVNYGLKAKDREVYEFSPMDSGIYSHKLLDDFSKRVMINGVEWTDIDESYIKSEVDKISEKIIEDRKGYILKSSEKHKYLAERINRNLVDSLQIMSEQIRRGDFIPENFEVEFGFKGDIEPIRYKLDDGKAIILTGKIDRVDKYNDGEVDYVRVIDYKSSTKNLDMDKIMAGIQMQLFVYMSAVLKSNKKLKKEDSINNQKLNSKPAALLYSRFNPIKSKLSGLEEAESMTEKDLENTILNENKLSGFIIKDKEVIKHLDKTLDEDNKKSVILPIVNKKGGEIGANTVGLSFDEFETVSEYVLGKTKEICEEIYSGKIDIHPYKFGDELPCRFCDFKSICQFDPTIKGNRYNSIKKRVKNKDYTEVLKLMREKIRKKDRERGDE</sequence>
<dbReference type="GO" id="GO:0051539">
    <property type="term" value="F:4 iron, 4 sulfur cluster binding"/>
    <property type="evidence" value="ECO:0007669"/>
    <property type="project" value="UniProtKB-KW"/>
</dbReference>
<evidence type="ECO:0000313" key="17">
    <source>
        <dbReference type="Proteomes" id="UP000241434"/>
    </source>
</evidence>
<keyword evidence="5" id="KW-0227">DNA damage</keyword>
<keyword evidence="6" id="KW-0378">Hydrolase</keyword>
<organism evidence="16 17">
    <name type="scientific">Peptostreptococcus russellii</name>
    <dbReference type="NCBI Taxonomy" id="215200"/>
    <lineage>
        <taxon>Bacteria</taxon>
        <taxon>Bacillati</taxon>
        <taxon>Bacillota</taxon>
        <taxon>Clostridia</taxon>
        <taxon>Peptostreptococcales</taxon>
        <taxon>Peptostreptococcaceae</taxon>
        <taxon>Peptostreptococcus</taxon>
    </lineage>
</organism>
<evidence type="ECO:0000256" key="11">
    <source>
        <dbReference type="ARBA" id="ARBA00023014"/>
    </source>
</evidence>
<gene>
    <name evidence="16" type="ORF">UF10_05825</name>
</gene>
<evidence type="ECO:0000256" key="13">
    <source>
        <dbReference type="ARBA" id="ARBA00023204"/>
    </source>
</evidence>
<dbReference type="AlphaFoldDB" id="A0A2P7Q0F0"/>
<dbReference type="GO" id="GO:0000724">
    <property type="term" value="P:double-strand break repair via homologous recombination"/>
    <property type="evidence" value="ECO:0007669"/>
    <property type="project" value="InterPro"/>
</dbReference>
<dbReference type="GO" id="GO:0004386">
    <property type="term" value="F:helicase activity"/>
    <property type="evidence" value="ECO:0007669"/>
    <property type="project" value="UniProtKB-KW"/>
</dbReference>
<dbReference type="Pfam" id="PF21445">
    <property type="entry name" value="ADDB_N"/>
    <property type="match status" value="1"/>
</dbReference>
<keyword evidence="4" id="KW-0547">Nucleotide-binding</keyword>
<keyword evidence="3" id="KW-0479">Metal-binding</keyword>
<dbReference type="PANTHER" id="PTHR30591">
    <property type="entry name" value="RECBCD ENZYME SUBUNIT RECC"/>
    <property type="match status" value="1"/>
</dbReference>
<dbReference type="GO" id="GO:0004527">
    <property type="term" value="F:exonuclease activity"/>
    <property type="evidence" value="ECO:0007669"/>
    <property type="project" value="UniProtKB-KW"/>
</dbReference>
<keyword evidence="11" id="KW-0411">Iron-sulfur</keyword>
<dbReference type="InterPro" id="IPR038726">
    <property type="entry name" value="PDDEXK_AddAB-type"/>
</dbReference>
<evidence type="ECO:0000313" key="16">
    <source>
        <dbReference type="EMBL" id="PSJ31436.1"/>
    </source>
</evidence>
<dbReference type="NCBIfam" id="TIGR02773">
    <property type="entry name" value="addB_Gpos"/>
    <property type="match status" value="1"/>
</dbReference>
<keyword evidence="7" id="KW-0347">Helicase</keyword>
<name>A0A2P7Q0F0_9FIRM</name>
<evidence type="ECO:0000256" key="3">
    <source>
        <dbReference type="ARBA" id="ARBA00022723"/>
    </source>
</evidence>
<feature type="domain" description="PD-(D/E)XK endonuclease-like" evidence="14">
    <location>
        <begin position="791"/>
        <end position="1147"/>
    </location>
</feature>
<feature type="domain" description="ATP-dependent helicase/deoxyribonuclease subunit B N-terminal" evidence="15">
    <location>
        <begin position="5"/>
        <end position="286"/>
    </location>
</feature>
<dbReference type="GO" id="GO:0005524">
    <property type="term" value="F:ATP binding"/>
    <property type="evidence" value="ECO:0007669"/>
    <property type="project" value="UniProtKB-KW"/>
</dbReference>
<proteinExistence type="predicted"/>
<dbReference type="Pfam" id="PF12705">
    <property type="entry name" value="PDDEXK_1"/>
    <property type="match status" value="1"/>
</dbReference>
<keyword evidence="12" id="KW-0238">DNA-binding</keyword>
<dbReference type="Gene3D" id="3.40.50.300">
    <property type="entry name" value="P-loop containing nucleotide triphosphate hydrolases"/>
    <property type="match status" value="3"/>
</dbReference>
<dbReference type="InterPro" id="IPR049035">
    <property type="entry name" value="ADDB_N"/>
</dbReference>
<dbReference type="InterPro" id="IPR014140">
    <property type="entry name" value="DNA_helicase_suAddB"/>
</dbReference>
<dbReference type="InterPro" id="IPR011604">
    <property type="entry name" value="PDDEXK-like_dom_sf"/>
</dbReference>
<protein>
    <submittedName>
        <fullName evidence="16">Uncharacterized protein</fullName>
    </submittedName>
</protein>
<dbReference type="GO" id="GO:0003677">
    <property type="term" value="F:DNA binding"/>
    <property type="evidence" value="ECO:0007669"/>
    <property type="project" value="UniProtKB-KW"/>
</dbReference>
<evidence type="ECO:0000256" key="12">
    <source>
        <dbReference type="ARBA" id="ARBA00023125"/>
    </source>
</evidence>
<dbReference type="OrthoDB" id="9758506at2"/>
<reference evidence="16" key="1">
    <citation type="thesis" date="2015" institute="Rutgers" country="The State University of New Jersey, 14 College Farm Rd., New Brunswick, NJ, USA">
        <title>Ammonia toxicity in bacteria and its implications for treatment of and resource recovery from highly nitrogenous organic wastes.</title>
        <authorList>
            <person name="Luther A.K."/>
        </authorList>
    </citation>
    <scope>NUCLEOTIDE SEQUENCE</scope>
    <source>
        <strain evidence="16">RT-10B</strain>
    </source>
</reference>
<keyword evidence="9" id="KW-0067">ATP-binding</keyword>
<dbReference type="Proteomes" id="UP000241434">
    <property type="component" value="Unassembled WGS sequence"/>
</dbReference>
<dbReference type="Gene3D" id="3.90.320.10">
    <property type="match status" value="1"/>
</dbReference>
<keyword evidence="1" id="KW-0004">4Fe-4S</keyword>
<dbReference type="SUPFAM" id="SSF52540">
    <property type="entry name" value="P-loop containing nucleoside triphosphate hydrolases"/>
    <property type="match status" value="1"/>
</dbReference>
<dbReference type="PANTHER" id="PTHR30591:SF1">
    <property type="entry name" value="RECBCD ENZYME SUBUNIT RECC"/>
    <property type="match status" value="1"/>
</dbReference>
<evidence type="ECO:0000256" key="8">
    <source>
        <dbReference type="ARBA" id="ARBA00022839"/>
    </source>
</evidence>
<evidence type="ECO:0000256" key="6">
    <source>
        <dbReference type="ARBA" id="ARBA00022801"/>
    </source>
</evidence>
<evidence type="ECO:0000259" key="15">
    <source>
        <dbReference type="Pfam" id="PF21445"/>
    </source>
</evidence>